<keyword evidence="2" id="KW-0812">Transmembrane</keyword>
<dbReference type="HOGENOM" id="CLU_183767_1_0_10"/>
<dbReference type="EMBL" id="CP002530">
    <property type="protein sequence ID" value="ADY37877.1"/>
    <property type="molecule type" value="Genomic_DNA"/>
</dbReference>
<dbReference type="OrthoDB" id="998001at2"/>
<organism evidence="3 4">
    <name type="scientific">Phocaeicola salanitronis (strain DSM 18170 / JCM 13657 / CCUG 60908 / BL78)</name>
    <name type="common">Bacteroides salanitronis</name>
    <dbReference type="NCBI Taxonomy" id="667015"/>
    <lineage>
        <taxon>Bacteria</taxon>
        <taxon>Pseudomonadati</taxon>
        <taxon>Bacteroidota</taxon>
        <taxon>Bacteroidia</taxon>
        <taxon>Bacteroidales</taxon>
        <taxon>Bacteroidaceae</taxon>
        <taxon>Phocaeicola</taxon>
    </lineage>
</organism>
<gene>
    <name evidence="3" type="ordered locus">Bacsa_3352</name>
</gene>
<sequence length="86" mass="9968">MFHILGFLLFFILIILIIGFALLAKIARSIFGFGRKMTNHTTTSETQSQNSAYSEDFQNQPRASQKKKKIFDKDEGEYVDFEEINE</sequence>
<keyword evidence="4" id="KW-1185">Reference proteome</keyword>
<dbReference type="eggNOG" id="ENOG5033CQB">
    <property type="taxonomic scope" value="Bacteria"/>
</dbReference>
<evidence type="ECO:0000313" key="4">
    <source>
        <dbReference type="Proteomes" id="UP000007486"/>
    </source>
</evidence>
<reference evidence="3 4" key="1">
    <citation type="journal article" date="2011" name="Stand. Genomic Sci.">
        <title>Complete genome sequence of Bacteroides salanitronis type strain (BL78).</title>
        <authorList>
            <person name="Gronow S."/>
            <person name="Held B."/>
            <person name="Lucas S."/>
            <person name="Lapidus A."/>
            <person name="Del Rio T.G."/>
            <person name="Nolan M."/>
            <person name="Tice H."/>
            <person name="Deshpande S."/>
            <person name="Cheng J.F."/>
            <person name="Pitluck S."/>
            <person name="Liolios K."/>
            <person name="Pagani I."/>
            <person name="Ivanova N."/>
            <person name="Mavromatis K."/>
            <person name="Pati A."/>
            <person name="Tapia R."/>
            <person name="Han C."/>
            <person name="Goodwin L."/>
            <person name="Chen A."/>
            <person name="Palaniappan K."/>
            <person name="Land M."/>
            <person name="Hauser L."/>
            <person name="Chang Y.J."/>
            <person name="Jeffries C.D."/>
            <person name="Brambilla E.M."/>
            <person name="Rohde M."/>
            <person name="Goker M."/>
            <person name="Detter J.C."/>
            <person name="Woyke T."/>
            <person name="Bristow J."/>
            <person name="Markowitz V."/>
            <person name="Hugenholtz P."/>
            <person name="Kyrpides N.C."/>
            <person name="Klenk H.P."/>
            <person name="Eisen J.A."/>
        </authorList>
    </citation>
    <scope>NUCLEOTIDE SEQUENCE [LARGE SCALE GENOMIC DNA]</scope>
    <source>
        <strain evidence="3 4">DSM 18170</strain>
    </source>
</reference>
<dbReference type="Proteomes" id="UP000007486">
    <property type="component" value="Chromosome"/>
</dbReference>
<dbReference type="InterPro" id="IPR032272">
    <property type="entry name" value="DUF4834"/>
</dbReference>
<name>F0R5X1_PHOSB</name>
<dbReference type="STRING" id="667015.Bacsa_3352"/>
<dbReference type="RefSeq" id="WP_013619234.1">
    <property type="nucleotide sequence ID" value="NC_015164.1"/>
</dbReference>
<proteinExistence type="predicted"/>
<accession>F0R5X1</accession>
<evidence type="ECO:0000313" key="3">
    <source>
        <dbReference type="EMBL" id="ADY37877.1"/>
    </source>
</evidence>
<keyword evidence="2" id="KW-1133">Transmembrane helix</keyword>
<evidence type="ECO:0008006" key="5">
    <source>
        <dbReference type="Google" id="ProtNLM"/>
    </source>
</evidence>
<feature type="compositionally biased region" description="Polar residues" evidence="1">
    <location>
        <begin position="40"/>
        <end position="63"/>
    </location>
</feature>
<feature type="transmembrane region" description="Helical" evidence="2">
    <location>
        <begin position="6"/>
        <end position="27"/>
    </location>
</feature>
<feature type="region of interest" description="Disordered" evidence="1">
    <location>
        <begin position="40"/>
        <end position="69"/>
    </location>
</feature>
<dbReference type="Pfam" id="PF16118">
    <property type="entry name" value="DUF4834"/>
    <property type="match status" value="1"/>
</dbReference>
<dbReference type="AlphaFoldDB" id="F0R5X1"/>
<evidence type="ECO:0000256" key="2">
    <source>
        <dbReference type="SAM" id="Phobius"/>
    </source>
</evidence>
<evidence type="ECO:0000256" key="1">
    <source>
        <dbReference type="SAM" id="MobiDB-lite"/>
    </source>
</evidence>
<protein>
    <recommendedName>
        <fullName evidence="5">DUF4834 family protein</fullName>
    </recommendedName>
</protein>
<keyword evidence="2" id="KW-0472">Membrane</keyword>
<dbReference type="KEGG" id="bsa:Bacsa_3352"/>